<dbReference type="Proteomes" id="UP000288361">
    <property type="component" value="Unassembled WGS sequence"/>
</dbReference>
<gene>
    <name evidence="1" type="ORF">CWI73_03805</name>
</gene>
<name>A0A432YXG5_9GAMM</name>
<protein>
    <submittedName>
        <fullName evidence="1">Uncharacterized protein</fullName>
    </submittedName>
</protein>
<accession>A0A432YXG5</accession>
<evidence type="ECO:0000313" key="2">
    <source>
        <dbReference type="Proteomes" id="UP000288361"/>
    </source>
</evidence>
<dbReference type="EMBL" id="PIQA01000001">
    <property type="protein sequence ID" value="RUO67991.1"/>
    <property type="molecule type" value="Genomic_DNA"/>
</dbReference>
<sequence length="147" mass="17036">MAVHINKYRLKMDDIEGGRWIEFGEGLEFKLAHIGSNKCVNLINKKREALIESKLEELKKDNEDATVDDVKITTDEFNQITCEVIAEAVILDWRGLVDEDGEIPFNRELALDIMTNDEFVELATMIFTHAKNRDNYKYEITQKAKKK</sequence>
<dbReference type="AlphaFoldDB" id="A0A432YXG5"/>
<proteinExistence type="predicted"/>
<reference evidence="1 2" key="1">
    <citation type="journal article" date="2011" name="Front. Microbiol.">
        <title>Genomic signatures of strain selection and enhancement in Bacillus atrophaeus var. globigii, a historical biowarfare simulant.</title>
        <authorList>
            <person name="Gibbons H.S."/>
            <person name="Broomall S.M."/>
            <person name="McNew L.A."/>
            <person name="Daligault H."/>
            <person name="Chapman C."/>
            <person name="Bruce D."/>
            <person name="Karavis M."/>
            <person name="Krepps M."/>
            <person name="McGregor P.A."/>
            <person name="Hong C."/>
            <person name="Park K.H."/>
            <person name="Akmal A."/>
            <person name="Feldman A."/>
            <person name="Lin J.S."/>
            <person name="Chang W.E."/>
            <person name="Higgs B.W."/>
            <person name="Demirev P."/>
            <person name="Lindquist J."/>
            <person name="Liem A."/>
            <person name="Fochler E."/>
            <person name="Read T.D."/>
            <person name="Tapia R."/>
            <person name="Johnson S."/>
            <person name="Bishop-Lilly K.A."/>
            <person name="Detter C."/>
            <person name="Han C."/>
            <person name="Sozhamannan S."/>
            <person name="Rosenzweig C.N."/>
            <person name="Skowronski E.W."/>
        </authorList>
    </citation>
    <scope>NUCLEOTIDE SEQUENCE [LARGE SCALE GENOMIC DNA]</scope>
    <source>
        <strain evidence="1 2">TPS4-2</strain>
    </source>
</reference>
<dbReference type="RefSeq" id="WP_126751616.1">
    <property type="nucleotide sequence ID" value="NZ_JBHUMT010000016.1"/>
</dbReference>
<organism evidence="1 2">
    <name type="scientific">Idiomarina piscisalsi</name>
    <dbReference type="NCBI Taxonomy" id="1096243"/>
    <lineage>
        <taxon>Bacteria</taxon>
        <taxon>Pseudomonadati</taxon>
        <taxon>Pseudomonadota</taxon>
        <taxon>Gammaproteobacteria</taxon>
        <taxon>Alteromonadales</taxon>
        <taxon>Idiomarinaceae</taxon>
        <taxon>Idiomarina</taxon>
    </lineage>
</organism>
<comment type="caution">
    <text evidence="1">The sequence shown here is derived from an EMBL/GenBank/DDBJ whole genome shotgun (WGS) entry which is preliminary data.</text>
</comment>
<evidence type="ECO:0000313" key="1">
    <source>
        <dbReference type="EMBL" id="RUO67991.1"/>
    </source>
</evidence>